<proteinExistence type="predicted"/>
<evidence type="ECO:0000256" key="5">
    <source>
        <dbReference type="ARBA" id="ARBA00022833"/>
    </source>
</evidence>
<keyword evidence="4 9" id="KW-0378">Hydrolase</keyword>
<dbReference type="PANTHER" id="PTHR22726:SF1">
    <property type="entry name" value="METALLOENDOPEPTIDASE OMA1, MITOCHONDRIAL"/>
    <property type="match status" value="1"/>
</dbReference>
<dbReference type="EMBL" id="JANUGU010000008">
    <property type="protein sequence ID" value="MCS0660440.1"/>
    <property type="molecule type" value="Genomic_DNA"/>
</dbReference>
<evidence type="ECO:0000256" key="6">
    <source>
        <dbReference type="ARBA" id="ARBA00023049"/>
    </source>
</evidence>
<evidence type="ECO:0000256" key="2">
    <source>
        <dbReference type="ARBA" id="ARBA00022670"/>
    </source>
</evidence>
<comment type="cofactor">
    <cofactor evidence="1">
        <name>Zn(2+)</name>
        <dbReference type="ChEBI" id="CHEBI:29105"/>
    </cofactor>
</comment>
<evidence type="ECO:0000256" key="1">
    <source>
        <dbReference type="ARBA" id="ARBA00001947"/>
    </source>
</evidence>
<organism evidence="9 10">
    <name type="scientific">Massilia terrae</name>
    <dbReference type="NCBI Taxonomy" id="1811224"/>
    <lineage>
        <taxon>Bacteria</taxon>
        <taxon>Pseudomonadati</taxon>
        <taxon>Pseudomonadota</taxon>
        <taxon>Betaproteobacteria</taxon>
        <taxon>Burkholderiales</taxon>
        <taxon>Oxalobacteraceae</taxon>
        <taxon>Telluria group</taxon>
        <taxon>Massilia</taxon>
    </lineage>
</organism>
<evidence type="ECO:0000259" key="8">
    <source>
        <dbReference type="Pfam" id="PF01435"/>
    </source>
</evidence>
<dbReference type="GO" id="GO:0008237">
    <property type="term" value="F:metallopeptidase activity"/>
    <property type="evidence" value="ECO:0007669"/>
    <property type="project" value="UniProtKB-KW"/>
</dbReference>
<dbReference type="Proteomes" id="UP001204621">
    <property type="component" value="Unassembled WGS sequence"/>
</dbReference>
<dbReference type="SUPFAM" id="SSF48452">
    <property type="entry name" value="TPR-like"/>
    <property type="match status" value="1"/>
</dbReference>
<feature type="region of interest" description="Disordered" evidence="7">
    <location>
        <begin position="1"/>
        <end position="32"/>
    </location>
</feature>
<keyword evidence="2" id="KW-0645">Protease</keyword>
<dbReference type="EC" id="3.4.24.-" evidence="9"/>
<evidence type="ECO:0000256" key="7">
    <source>
        <dbReference type="SAM" id="MobiDB-lite"/>
    </source>
</evidence>
<sequence length="509" mass="55781">MAAAFAVASSGGADVYRKPPDTTNLPRLGDASREDLSPILERKLGEEIMNDIRRDPDYLDDDPTLEYLNNFGSALVAAAPDARGEANLNFFFFAVRDPMINAFALPGGFIAVHSALLIAAQNESELASVMSHEIGHVQQRHIARQLGKQREDMLLPLASLILAALAAKASPDAAMGIALGGQGLAIQRQLNFSRDAEREADRVGFQIMNSAGFDTSGMVAFFKRLQNATRLYPDPPPWLSSHPMTEERIADIQARIRTAPHHKPRPDSLDFHIIRARARVLQDGSVKGNDDNKAFFESQLTQPNRQEQIAAQYGMAFLALKKGDLAGAQNWLDKARGALKPKPGVFSAESDGSDGAPLFAGLQLEIELAPGQSDAVVQRAVKDAAMAYQQFPLSRAIAHQNAEALIAAGKYEEAARFLRDQIQQYRAEPKLYDTLARTYAREGKIALQHMALAESYALSGALPAAMDQLGLARKAKDVSFYDQSVIDAREREIKAKQKDEKDEKKDSKF</sequence>
<evidence type="ECO:0000256" key="4">
    <source>
        <dbReference type="ARBA" id="ARBA00022801"/>
    </source>
</evidence>
<comment type="caution">
    <text evidence="9">The sequence shown here is derived from an EMBL/GenBank/DDBJ whole genome shotgun (WGS) entry which is preliminary data.</text>
</comment>
<dbReference type="RefSeq" id="WP_258813627.1">
    <property type="nucleotide sequence ID" value="NZ_JANUGU010000008.1"/>
</dbReference>
<dbReference type="Gene3D" id="1.25.40.10">
    <property type="entry name" value="Tetratricopeptide repeat domain"/>
    <property type="match status" value="1"/>
</dbReference>
<keyword evidence="3" id="KW-0479">Metal-binding</keyword>
<keyword evidence="6 9" id="KW-0482">Metalloprotease</keyword>
<dbReference type="PANTHER" id="PTHR22726">
    <property type="entry name" value="METALLOENDOPEPTIDASE OMA1"/>
    <property type="match status" value="1"/>
</dbReference>
<feature type="domain" description="Peptidase M48" evidence="8">
    <location>
        <begin position="90"/>
        <end position="255"/>
    </location>
</feature>
<evidence type="ECO:0000256" key="3">
    <source>
        <dbReference type="ARBA" id="ARBA00022723"/>
    </source>
</evidence>
<dbReference type="Pfam" id="PF01435">
    <property type="entry name" value="Peptidase_M48"/>
    <property type="match status" value="1"/>
</dbReference>
<dbReference type="CDD" id="cd07333">
    <property type="entry name" value="M48C_bepA_like"/>
    <property type="match status" value="1"/>
</dbReference>
<name>A0ABT2D4X0_9BURK</name>
<evidence type="ECO:0000313" key="9">
    <source>
        <dbReference type="EMBL" id="MCS0660440.1"/>
    </source>
</evidence>
<reference evidence="9 10" key="1">
    <citation type="submission" date="2022-08" db="EMBL/GenBank/DDBJ databases">
        <title>Reclassification of Massilia species as members of the genera Telluria, Duganella, Pseudoduganella, Mokoshia gen. nov. and Zemynaea gen. nov. using orthogonal and non-orthogonal genome-based approaches.</title>
        <authorList>
            <person name="Bowman J.P."/>
        </authorList>
    </citation>
    <scope>NUCLEOTIDE SEQUENCE [LARGE SCALE GENOMIC DNA]</scope>
    <source>
        <strain evidence="9 10">JCM 31606</strain>
    </source>
</reference>
<accession>A0ABT2D4X0</accession>
<dbReference type="InterPro" id="IPR001915">
    <property type="entry name" value="Peptidase_M48"/>
</dbReference>
<protein>
    <submittedName>
        <fullName evidence="9">M48 family metalloprotease</fullName>
        <ecNumber evidence="9">3.4.24.-</ecNumber>
    </submittedName>
</protein>
<dbReference type="InterPro" id="IPR051156">
    <property type="entry name" value="Mito/Outer_Membr_Metalloprot"/>
</dbReference>
<evidence type="ECO:0000313" key="10">
    <source>
        <dbReference type="Proteomes" id="UP001204621"/>
    </source>
</evidence>
<gene>
    <name evidence="9" type="ORF">NX778_20390</name>
</gene>
<keyword evidence="10" id="KW-1185">Reference proteome</keyword>
<dbReference type="InterPro" id="IPR011990">
    <property type="entry name" value="TPR-like_helical_dom_sf"/>
</dbReference>
<keyword evidence="5" id="KW-0862">Zinc</keyword>
<dbReference type="Gene3D" id="3.30.2010.10">
    <property type="entry name" value="Metalloproteases ('zincins'), catalytic domain"/>
    <property type="match status" value="1"/>
</dbReference>
<feature type="compositionally biased region" description="Low complexity" evidence="7">
    <location>
        <begin position="1"/>
        <end position="13"/>
    </location>
</feature>